<comment type="caution">
    <text evidence="1">The sequence shown here is derived from an EMBL/GenBank/DDBJ whole genome shotgun (WGS) entry which is preliminary data.</text>
</comment>
<reference evidence="1" key="1">
    <citation type="journal article" date="2014" name="Int. J. Syst. Evol. Microbiol.">
        <title>Complete genome sequence of Corynebacterium casei LMG S-19264T (=DSM 44701T), isolated from a smear-ripened cheese.</title>
        <authorList>
            <consortium name="US DOE Joint Genome Institute (JGI-PGF)"/>
            <person name="Walter F."/>
            <person name="Albersmeier A."/>
            <person name="Kalinowski J."/>
            <person name="Ruckert C."/>
        </authorList>
    </citation>
    <scope>NUCLEOTIDE SEQUENCE</scope>
    <source>
        <strain evidence="1">JCM 4059</strain>
    </source>
</reference>
<sequence length="105" mass="11820">MRPLVDGRDVCDEIWPDGVTQHWDWQQHEGRHLLTATAAAHTIALVAPECDTACCGAVWVTVRREGRYVVWTDWENTGVIGGAVPAEVRFDAEQYDAEVARLEWS</sequence>
<protein>
    <submittedName>
        <fullName evidence="1">Uncharacterized protein</fullName>
    </submittedName>
</protein>
<gene>
    <name evidence="1" type="ORF">GCM10010218_34920</name>
</gene>
<dbReference type="AlphaFoldDB" id="A0A919B3L3"/>
<name>A0A919B3L3_9ACTN</name>
<dbReference type="EMBL" id="BNBD01000006">
    <property type="protein sequence ID" value="GHF50399.1"/>
    <property type="molecule type" value="Genomic_DNA"/>
</dbReference>
<evidence type="ECO:0000313" key="2">
    <source>
        <dbReference type="Proteomes" id="UP000638313"/>
    </source>
</evidence>
<dbReference type="Proteomes" id="UP000638313">
    <property type="component" value="Unassembled WGS sequence"/>
</dbReference>
<evidence type="ECO:0000313" key="1">
    <source>
        <dbReference type="EMBL" id="GHF50399.1"/>
    </source>
</evidence>
<proteinExistence type="predicted"/>
<keyword evidence="2" id="KW-1185">Reference proteome</keyword>
<accession>A0A919B3L3</accession>
<reference evidence="1" key="2">
    <citation type="submission" date="2020-09" db="EMBL/GenBank/DDBJ databases">
        <authorList>
            <person name="Sun Q."/>
            <person name="Ohkuma M."/>
        </authorList>
    </citation>
    <scope>NUCLEOTIDE SEQUENCE</scope>
    <source>
        <strain evidence="1">JCM 4059</strain>
    </source>
</reference>
<organism evidence="1 2">
    <name type="scientific">Streptomyces mashuensis</name>
    <dbReference type="NCBI Taxonomy" id="33904"/>
    <lineage>
        <taxon>Bacteria</taxon>
        <taxon>Bacillati</taxon>
        <taxon>Actinomycetota</taxon>
        <taxon>Actinomycetes</taxon>
        <taxon>Kitasatosporales</taxon>
        <taxon>Streptomycetaceae</taxon>
        <taxon>Streptomyces</taxon>
    </lineage>
</organism>